<protein>
    <submittedName>
        <fullName evidence="3">SDR family oxidoreductase</fullName>
    </submittedName>
</protein>
<comment type="similarity">
    <text evidence="1">Belongs to the short-chain dehydrogenases/reductases (SDR) family.</text>
</comment>
<dbReference type="PANTHER" id="PTHR43639:SF1">
    <property type="entry name" value="SHORT-CHAIN DEHYDROGENASE_REDUCTASE FAMILY PROTEIN"/>
    <property type="match status" value="1"/>
</dbReference>
<dbReference type="OrthoDB" id="517007at2"/>
<organism evidence="3 4">
    <name type="scientific">Cellulomonas rhizosphaerae</name>
    <dbReference type="NCBI Taxonomy" id="2293719"/>
    <lineage>
        <taxon>Bacteria</taxon>
        <taxon>Bacillati</taxon>
        <taxon>Actinomycetota</taxon>
        <taxon>Actinomycetes</taxon>
        <taxon>Micrococcales</taxon>
        <taxon>Cellulomonadaceae</taxon>
        <taxon>Cellulomonas</taxon>
    </lineage>
</organism>
<dbReference type="PRINTS" id="PR00080">
    <property type="entry name" value="SDRFAMILY"/>
</dbReference>
<dbReference type="InterPro" id="IPR036291">
    <property type="entry name" value="NAD(P)-bd_dom_sf"/>
</dbReference>
<dbReference type="InterPro" id="IPR002347">
    <property type="entry name" value="SDR_fam"/>
</dbReference>
<sequence length="258" mass="26639">MSQRIALVTGGSRGLGRATALALADSGVDVILTYRSGAEQAAEVVAAIGAVGRRAVALPLETTDLASHAAFAEQVRTALADIWGRDSFDQLMNNAGSSGETPIGATDADEVQRLFDVHFRSVVMLTQELLPLLADEGRILNVSTGLTLNLVNPAYSVYAAMKAAVEVYSRYLAKSLGARGIAVNVLAPGATATDFGGGSIRDNEQYRAGIIASSAMGRVGEPDDIGRAAAAILSEGMGWVTGQRIEAAGGQGMGFVGR</sequence>
<dbReference type="PANTHER" id="PTHR43639">
    <property type="entry name" value="OXIDOREDUCTASE, SHORT-CHAIN DEHYDROGENASE/REDUCTASE FAMILY (AFU_ORTHOLOGUE AFUA_5G02870)"/>
    <property type="match status" value="1"/>
</dbReference>
<evidence type="ECO:0000256" key="2">
    <source>
        <dbReference type="ARBA" id="ARBA00023002"/>
    </source>
</evidence>
<dbReference type="RefSeq" id="WP_118767205.1">
    <property type="nucleotide sequence ID" value="NZ_QWKP01000192.1"/>
</dbReference>
<name>A0A413RLG9_9CELL</name>
<accession>A0A413RLG9</accession>
<proteinExistence type="inferred from homology"/>
<evidence type="ECO:0000313" key="4">
    <source>
        <dbReference type="Proteomes" id="UP000283374"/>
    </source>
</evidence>
<gene>
    <name evidence="3" type="ORF">D1825_09630</name>
</gene>
<dbReference type="Gene3D" id="3.40.50.720">
    <property type="entry name" value="NAD(P)-binding Rossmann-like Domain"/>
    <property type="match status" value="1"/>
</dbReference>
<evidence type="ECO:0000313" key="3">
    <source>
        <dbReference type="EMBL" id="RHA40747.1"/>
    </source>
</evidence>
<dbReference type="PRINTS" id="PR00081">
    <property type="entry name" value="GDHRDH"/>
</dbReference>
<dbReference type="Proteomes" id="UP000283374">
    <property type="component" value="Unassembled WGS sequence"/>
</dbReference>
<keyword evidence="4" id="KW-1185">Reference proteome</keyword>
<dbReference type="Pfam" id="PF13561">
    <property type="entry name" value="adh_short_C2"/>
    <property type="match status" value="1"/>
</dbReference>
<dbReference type="EMBL" id="QWKP01000192">
    <property type="protein sequence ID" value="RHA40747.1"/>
    <property type="molecule type" value="Genomic_DNA"/>
</dbReference>
<comment type="caution">
    <text evidence="3">The sequence shown here is derived from an EMBL/GenBank/DDBJ whole genome shotgun (WGS) entry which is preliminary data.</text>
</comment>
<evidence type="ECO:0000256" key="1">
    <source>
        <dbReference type="ARBA" id="ARBA00006484"/>
    </source>
</evidence>
<dbReference type="SUPFAM" id="SSF51735">
    <property type="entry name" value="NAD(P)-binding Rossmann-fold domains"/>
    <property type="match status" value="1"/>
</dbReference>
<keyword evidence="2" id="KW-0560">Oxidoreductase</keyword>
<dbReference type="AlphaFoldDB" id="A0A413RLG9"/>
<dbReference type="GO" id="GO:0016491">
    <property type="term" value="F:oxidoreductase activity"/>
    <property type="evidence" value="ECO:0007669"/>
    <property type="project" value="UniProtKB-KW"/>
</dbReference>
<reference evidence="3 4" key="1">
    <citation type="submission" date="2018-08" db="EMBL/GenBank/DDBJ databases">
        <title>Cellulomonas rhizosphaerae sp. nov., a novel actinomycete isolated from soil.</title>
        <authorList>
            <person name="Tian Y."/>
        </authorList>
    </citation>
    <scope>NUCLEOTIDE SEQUENCE [LARGE SCALE GENOMIC DNA]</scope>
    <source>
        <strain evidence="3 4">NEAU-TCZ24</strain>
    </source>
</reference>